<dbReference type="AlphaFoldDB" id="A0A1V6T0F5"/>
<evidence type="ECO:0000313" key="3">
    <source>
        <dbReference type="EMBL" id="OQE19767.1"/>
    </source>
</evidence>
<dbReference type="Proteomes" id="UP000191342">
    <property type="component" value="Unassembled WGS sequence"/>
</dbReference>
<feature type="region of interest" description="Disordered" evidence="1">
    <location>
        <begin position="55"/>
        <end position="96"/>
    </location>
</feature>
<comment type="caution">
    <text evidence="3">The sequence shown here is derived from an EMBL/GenBank/DDBJ whole genome shotgun (WGS) entry which is preliminary data.</text>
</comment>
<evidence type="ECO:0000256" key="1">
    <source>
        <dbReference type="SAM" id="MobiDB-lite"/>
    </source>
</evidence>
<feature type="region of interest" description="Disordered" evidence="1">
    <location>
        <begin position="109"/>
        <end position="142"/>
    </location>
</feature>
<keyword evidence="2" id="KW-0732">Signal</keyword>
<dbReference type="OrthoDB" id="10508165at2759"/>
<feature type="signal peptide" evidence="2">
    <location>
        <begin position="1"/>
        <end position="27"/>
    </location>
</feature>
<evidence type="ECO:0000256" key="2">
    <source>
        <dbReference type="SAM" id="SignalP"/>
    </source>
</evidence>
<feature type="compositionally biased region" description="Polar residues" evidence="1">
    <location>
        <begin position="60"/>
        <end position="70"/>
    </location>
</feature>
<name>A0A1V6T0F5_9EURO</name>
<sequence>MENIRKHNRIHLRVLRVLLSLELVTESDDGTEPMEVLLQRQEVQRNAADGATGKYECTQHMDNPQPSFTGHGNGGNCDTPRGRYSRTSRAYPRGLPRIQRKAWRCHTLVTPIPNHGPQSNGTPASQRMPLAAKAESQPSSWK</sequence>
<evidence type="ECO:0000313" key="4">
    <source>
        <dbReference type="Proteomes" id="UP000191342"/>
    </source>
</evidence>
<gene>
    <name evidence="3" type="ORF">PENFLA_c018G02588</name>
</gene>
<accession>A0A1V6T0F5</accession>
<feature type="chain" id="PRO_5010742598" evidence="2">
    <location>
        <begin position="28"/>
        <end position="142"/>
    </location>
</feature>
<organism evidence="3 4">
    <name type="scientific">Penicillium flavigenum</name>
    <dbReference type="NCBI Taxonomy" id="254877"/>
    <lineage>
        <taxon>Eukaryota</taxon>
        <taxon>Fungi</taxon>
        <taxon>Dikarya</taxon>
        <taxon>Ascomycota</taxon>
        <taxon>Pezizomycotina</taxon>
        <taxon>Eurotiomycetes</taxon>
        <taxon>Eurotiomycetidae</taxon>
        <taxon>Eurotiales</taxon>
        <taxon>Aspergillaceae</taxon>
        <taxon>Penicillium</taxon>
    </lineage>
</organism>
<dbReference type="EMBL" id="MLQL01000018">
    <property type="protein sequence ID" value="OQE19767.1"/>
    <property type="molecule type" value="Genomic_DNA"/>
</dbReference>
<reference evidence="4" key="1">
    <citation type="journal article" date="2017" name="Nat. Microbiol.">
        <title>Global analysis of biosynthetic gene clusters reveals vast potential of secondary metabolite production in Penicillium species.</title>
        <authorList>
            <person name="Nielsen J.C."/>
            <person name="Grijseels S."/>
            <person name="Prigent S."/>
            <person name="Ji B."/>
            <person name="Dainat J."/>
            <person name="Nielsen K.F."/>
            <person name="Frisvad J.C."/>
            <person name="Workman M."/>
            <person name="Nielsen J."/>
        </authorList>
    </citation>
    <scope>NUCLEOTIDE SEQUENCE [LARGE SCALE GENOMIC DNA]</scope>
    <source>
        <strain evidence="4">IBT 14082</strain>
    </source>
</reference>
<feature type="compositionally biased region" description="Polar residues" evidence="1">
    <location>
        <begin position="116"/>
        <end position="125"/>
    </location>
</feature>
<proteinExistence type="predicted"/>
<keyword evidence="4" id="KW-1185">Reference proteome</keyword>
<protein>
    <submittedName>
        <fullName evidence="3">Uncharacterized protein</fullName>
    </submittedName>
</protein>